<reference evidence="18 19" key="1">
    <citation type="submission" date="2020-11" db="EMBL/GenBank/DDBJ databases">
        <authorList>
            <person name="Wallbank WR R."/>
            <person name="Pardo Diaz C."/>
            <person name="Kozak K."/>
            <person name="Martin S."/>
            <person name="Jiggins C."/>
            <person name="Moest M."/>
            <person name="Warren A I."/>
            <person name="Generalovic N T."/>
            <person name="Byers J.R.P. K."/>
            <person name="Montejo-Kovacevich G."/>
            <person name="Yen C E."/>
        </authorList>
    </citation>
    <scope>NUCLEOTIDE SEQUENCE [LARGE SCALE GENOMIC DNA]</scope>
</reference>
<comment type="catalytic activity">
    <reaction evidence="1">
        <text>a myo-inositol phosphate + H2O = myo-inositol + phosphate</text>
        <dbReference type="Rhea" id="RHEA:24056"/>
        <dbReference type="ChEBI" id="CHEBI:15377"/>
        <dbReference type="ChEBI" id="CHEBI:17268"/>
        <dbReference type="ChEBI" id="CHEBI:43474"/>
        <dbReference type="ChEBI" id="CHEBI:84139"/>
        <dbReference type="EC" id="3.1.3.25"/>
    </reaction>
</comment>
<comment type="cofactor">
    <cofactor evidence="2 16">
        <name>Mg(2+)</name>
        <dbReference type="ChEBI" id="CHEBI:18420"/>
    </cofactor>
</comment>
<keyword evidence="7 17" id="KW-0812">Transmembrane</keyword>
<dbReference type="SUPFAM" id="SSF56655">
    <property type="entry name" value="Carbohydrate phosphatase"/>
    <property type="match status" value="1"/>
</dbReference>
<keyword evidence="8 16" id="KW-0479">Metal-binding</keyword>
<dbReference type="OrthoDB" id="74460at2759"/>
<gene>
    <name evidence="18" type="ORF">HERILL_LOCUS12702</name>
</gene>
<feature type="binding site" evidence="16">
    <location>
        <position position="285"/>
    </location>
    <ligand>
        <name>Mg(2+)</name>
        <dbReference type="ChEBI" id="CHEBI:18420"/>
        <label>1</label>
        <note>catalytic</note>
    </ligand>
</feature>
<evidence type="ECO:0000256" key="8">
    <source>
        <dbReference type="ARBA" id="ARBA00022723"/>
    </source>
</evidence>
<dbReference type="InterPro" id="IPR000760">
    <property type="entry name" value="Inositol_monophosphatase-like"/>
</dbReference>
<dbReference type="PROSITE" id="PS00630">
    <property type="entry name" value="IMP_2"/>
    <property type="match status" value="1"/>
</dbReference>
<dbReference type="EC" id="3.1.3.25" evidence="6"/>
<dbReference type="GO" id="GO:0016020">
    <property type="term" value="C:membrane"/>
    <property type="evidence" value="ECO:0007669"/>
    <property type="project" value="UniProtKB-SubCell"/>
</dbReference>
<feature type="binding site" evidence="16">
    <location>
        <position position="161"/>
    </location>
    <ligand>
        <name>Mg(2+)</name>
        <dbReference type="ChEBI" id="CHEBI:18420"/>
        <label>1</label>
        <note>catalytic</note>
    </ligand>
</feature>
<keyword evidence="9" id="KW-0378">Hydrolase</keyword>
<keyword evidence="12 17" id="KW-0472">Membrane</keyword>
<organism evidence="18 19">
    <name type="scientific">Hermetia illucens</name>
    <name type="common">Black soldier fly</name>
    <dbReference type="NCBI Taxonomy" id="343691"/>
    <lineage>
        <taxon>Eukaryota</taxon>
        <taxon>Metazoa</taxon>
        <taxon>Ecdysozoa</taxon>
        <taxon>Arthropoda</taxon>
        <taxon>Hexapoda</taxon>
        <taxon>Insecta</taxon>
        <taxon>Pterygota</taxon>
        <taxon>Neoptera</taxon>
        <taxon>Endopterygota</taxon>
        <taxon>Diptera</taxon>
        <taxon>Brachycera</taxon>
        <taxon>Stratiomyomorpha</taxon>
        <taxon>Stratiomyidae</taxon>
        <taxon>Hermetiinae</taxon>
        <taxon>Hermetia</taxon>
    </lineage>
</organism>
<accession>A0A7R8UZV8</accession>
<sequence>MNFGRSIRVNRGAVLVVVVCGFTLLYFYHLFSDRSGSAYGQARNANEVNLRKLLIGAIQAAQKGGVEIVEVSKSMLLNKKSKGKTKEGADDPVTDADARSHCVMKNGLHRIFPRLEIISEEDKGTGCGDTAHFNLDPTVLHENAVIPDEVVETSDVTVWIDPLDATQEYTEKLYQYVTTMVCVAIRGKPVIGVVHNPFTMKTTWAWHGKALSEDLSKVKKEETLTKNPIIIVSRSHSGLVQNISKQVFGDNAQVIKAAGAGYKVLQVVFNNATAYLHTTRIKKWDLCAGNAILNAVGGKMTNLMNEEIDYSSNEAVVNDKGLLSTLSHHEDFISKIMSHKVLQA</sequence>
<dbReference type="GO" id="GO:0046854">
    <property type="term" value="P:phosphatidylinositol phosphate biosynthetic process"/>
    <property type="evidence" value="ECO:0007669"/>
    <property type="project" value="InterPro"/>
</dbReference>
<dbReference type="EMBL" id="LR899013">
    <property type="protein sequence ID" value="CAD7090205.1"/>
    <property type="molecule type" value="Genomic_DNA"/>
</dbReference>
<dbReference type="Proteomes" id="UP000594454">
    <property type="component" value="Chromosome 5"/>
</dbReference>
<protein>
    <recommendedName>
        <fullName evidence="15">Putative inositol monophosphatase 3</fullName>
        <ecNumber evidence="6">3.1.3.25</ecNumber>
    </recommendedName>
    <alternativeName>
        <fullName evidence="14">Inositol-1(or 4)-monophosphatase 3</fullName>
    </alternativeName>
    <alternativeName>
        <fullName evidence="13">Myo-inositol monophosphatase A3</fullName>
    </alternativeName>
</protein>
<dbReference type="InterPro" id="IPR050725">
    <property type="entry name" value="CysQ/Inositol_MonoPase"/>
</dbReference>
<dbReference type="InterPro" id="IPR020550">
    <property type="entry name" value="Inositol_monophosphatase_CS"/>
</dbReference>
<evidence type="ECO:0000256" key="6">
    <source>
        <dbReference type="ARBA" id="ARBA00013106"/>
    </source>
</evidence>
<dbReference type="FunFam" id="3.30.540.10:FF:000012">
    <property type="entry name" value="Blast:Putative inositol monophosphatase 3"/>
    <property type="match status" value="1"/>
</dbReference>
<dbReference type="Gene3D" id="3.30.540.10">
    <property type="entry name" value="Fructose-1,6-Bisphosphatase, subunit A, domain 1"/>
    <property type="match status" value="1"/>
</dbReference>
<evidence type="ECO:0000256" key="7">
    <source>
        <dbReference type="ARBA" id="ARBA00022692"/>
    </source>
</evidence>
<dbReference type="GO" id="GO:0052834">
    <property type="term" value="F:inositol monophosphate phosphatase activity"/>
    <property type="evidence" value="ECO:0007669"/>
    <property type="project" value="UniProtKB-EC"/>
</dbReference>
<evidence type="ECO:0000256" key="5">
    <source>
        <dbReference type="ARBA" id="ARBA00009759"/>
    </source>
</evidence>
<dbReference type="PANTHER" id="PTHR43028:SF4">
    <property type="entry name" value="INOSITOL MONOPHOSPHATASE 3"/>
    <property type="match status" value="1"/>
</dbReference>
<evidence type="ECO:0000256" key="16">
    <source>
        <dbReference type="PIRSR" id="PIRSR600760-2"/>
    </source>
</evidence>
<dbReference type="GO" id="GO:0008254">
    <property type="term" value="F:3'-nucleotidase activity"/>
    <property type="evidence" value="ECO:0007669"/>
    <property type="project" value="TreeGrafter"/>
</dbReference>
<evidence type="ECO:0000256" key="12">
    <source>
        <dbReference type="ARBA" id="ARBA00023136"/>
    </source>
</evidence>
<dbReference type="InParanoid" id="A0A7R8UZV8"/>
<dbReference type="FunFam" id="3.40.190.80:FF:000007">
    <property type="entry name" value="Blast:Putative inositol monophosphatase 3"/>
    <property type="match status" value="1"/>
</dbReference>
<evidence type="ECO:0000313" key="18">
    <source>
        <dbReference type="EMBL" id="CAD7090205.1"/>
    </source>
</evidence>
<evidence type="ECO:0000256" key="13">
    <source>
        <dbReference type="ARBA" id="ARBA00042119"/>
    </source>
</evidence>
<dbReference type="PANTHER" id="PTHR43028">
    <property type="entry name" value="3'(2'),5'-BISPHOSPHATE NUCLEOTIDASE 1"/>
    <property type="match status" value="1"/>
</dbReference>
<evidence type="ECO:0000256" key="2">
    <source>
        <dbReference type="ARBA" id="ARBA00001946"/>
    </source>
</evidence>
<comment type="similarity">
    <text evidence="5">Belongs to the inositol monophosphatase superfamily.</text>
</comment>
<keyword evidence="10 16" id="KW-0460">Magnesium</keyword>
<evidence type="ECO:0000256" key="11">
    <source>
        <dbReference type="ARBA" id="ARBA00022989"/>
    </source>
</evidence>
<evidence type="ECO:0000256" key="14">
    <source>
        <dbReference type="ARBA" id="ARBA00042949"/>
    </source>
</evidence>
<dbReference type="Gene3D" id="3.40.190.80">
    <property type="match status" value="1"/>
</dbReference>
<evidence type="ECO:0000313" key="19">
    <source>
        <dbReference type="Proteomes" id="UP000594454"/>
    </source>
</evidence>
<dbReference type="Pfam" id="PF00459">
    <property type="entry name" value="Inositol_P"/>
    <property type="match status" value="1"/>
</dbReference>
<dbReference type="OMA" id="VKQVAWQ"/>
<evidence type="ECO:0000256" key="1">
    <source>
        <dbReference type="ARBA" id="ARBA00001033"/>
    </source>
</evidence>
<feature type="binding site" evidence="16">
    <location>
        <position position="164"/>
    </location>
    <ligand>
        <name>Mg(2+)</name>
        <dbReference type="ChEBI" id="CHEBI:18420"/>
        <label>1</label>
        <note>catalytic</note>
    </ligand>
</feature>
<name>A0A7R8UZV8_HERIL</name>
<feature type="binding site" evidence="16">
    <location>
        <position position="120"/>
    </location>
    <ligand>
        <name>Mg(2+)</name>
        <dbReference type="ChEBI" id="CHEBI:18420"/>
        <label>1</label>
        <note>catalytic</note>
    </ligand>
</feature>
<evidence type="ECO:0000256" key="3">
    <source>
        <dbReference type="ARBA" id="ARBA00004167"/>
    </source>
</evidence>
<comment type="subcellular location">
    <subcellularLocation>
        <location evidence="3">Membrane</location>
        <topology evidence="3">Single-pass membrane protein</topology>
    </subcellularLocation>
</comment>
<evidence type="ECO:0000256" key="17">
    <source>
        <dbReference type="SAM" id="Phobius"/>
    </source>
</evidence>
<feature type="binding site" evidence="16">
    <location>
        <position position="163"/>
    </location>
    <ligand>
        <name>Mg(2+)</name>
        <dbReference type="ChEBI" id="CHEBI:18420"/>
        <label>1</label>
        <note>catalytic</note>
    </ligand>
</feature>
<evidence type="ECO:0000256" key="10">
    <source>
        <dbReference type="ARBA" id="ARBA00022842"/>
    </source>
</evidence>
<feature type="transmembrane region" description="Helical" evidence="17">
    <location>
        <begin position="12"/>
        <end position="31"/>
    </location>
</feature>
<dbReference type="GO" id="GO:0046872">
    <property type="term" value="F:metal ion binding"/>
    <property type="evidence" value="ECO:0007669"/>
    <property type="project" value="UniProtKB-KW"/>
</dbReference>
<evidence type="ECO:0000256" key="9">
    <source>
        <dbReference type="ARBA" id="ARBA00022801"/>
    </source>
</evidence>
<dbReference type="CDD" id="cd01640">
    <property type="entry name" value="IPPase"/>
    <property type="match status" value="1"/>
</dbReference>
<dbReference type="AlphaFoldDB" id="A0A7R8UZV8"/>
<keyword evidence="19" id="KW-1185">Reference proteome</keyword>
<dbReference type="GO" id="GO:0005794">
    <property type="term" value="C:Golgi apparatus"/>
    <property type="evidence" value="ECO:0007669"/>
    <property type="project" value="UniProtKB-ARBA"/>
</dbReference>
<evidence type="ECO:0000256" key="15">
    <source>
        <dbReference type="ARBA" id="ARBA00074068"/>
    </source>
</evidence>
<keyword evidence="11 17" id="KW-1133">Transmembrane helix</keyword>
<proteinExistence type="inferred from homology"/>
<comment type="pathway">
    <text evidence="4">Polyol metabolism; myo-inositol biosynthesis; myo-inositol from D-glucose 6-phosphate: step 2/2.</text>
</comment>
<evidence type="ECO:0000256" key="4">
    <source>
        <dbReference type="ARBA" id="ARBA00005152"/>
    </source>
</evidence>
<dbReference type="FunCoup" id="A0A7R8UZV8">
    <property type="interactions" value="1329"/>
</dbReference>